<keyword evidence="3 7" id="KW-0813">Transport</keyword>
<organism evidence="9 10">
    <name type="scientific">Guptibacillus hwajinpoensis</name>
    <dbReference type="NCBI Taxonomy" id="208199"/>
    <lineage>
        <taxon>Bacteria</taxon>
        <taxon>Bacillati</taxon>
        <taxon>Bacillota</taxon>
        <taxon>Bacilli</taxon>
        <taxon>Bacillales</taxon>
        <taxon>Guptibacillaceae</taxon>
        <taxon>Guptibacillus</taxon>
    </lineage>
</organism>
<dbReference type="InterPro" id="IPR026030">
    <property type="entry name" value="Pur-cyt_permease_Fcy2/21/22"/>
</dbReference>
<feature type="transmembrane region" description="Helical" evidence="8">
    <location>
        <begin position="284"/>
        <end position="305"/>
    </location>
</feature>
<evidence type="ECO:0000256" key="8">
    <source>
        <dbReference type="SAM" id="Phobius"/>
    </source>
</evidence>
<protein>
    <submittedName>
        <fullName evidence="9">Hydroxymethylpyrimidine transporter CytX</fullName>
    </submittedName>
</protein>
<name>A0ABU0JZK4_9BACL</name>
<sequence length="458" mass="49872">MLSTLTDRLGHDDISPTPKNKRSMNFFSTFALWLAANVVITSVMTGMLFVPDITIEKAILAILIGSAIGAIPLALTGNIGTRTGLPTMVMTRAAFGQKGAILPALVNTIVLIGWSWIQAYMAGLSLNYAISYTTGYSNINLFVILTEILVVGITIYGHRGVESIEKWVSVAMLILSALVFYKLFTTYNVSSLIELKASENPAISGIIAFDIVVATAFSWMSSVCDFNRHSKSEKSGMLGTYLGYIVASLIAMGLGAVVSGFSILNNMEQTYDPTVLLSAYGFGFVASIVVFFSVLSTNVMALYSATMSFMNVFPKSGFWKPVLALGIICTLGALLKEALMVNFFNFILLIATLFIPVFAIVLVDYFIVKKAYYDAEDVAFDHKGLYRYQRGVNVVAVVTYIGGALFAYYFTYVQPLSIGATILTFILSGGCYYGLMALTKQLEVKKTDSEELDVKLEA</sequence>
<feature type="transmembrane region" description="Helical" evidence="8">
    <location>
        <begin position="317"/>
        <end position="335"/>
    </location>
</feature>
<evidence type="ECO:0000313" key="9">
    <source>
        <dbReference type="EMBL" id="MDQ0482540.1"/>
    </source>
</evidence>
<evidence type="ECO:0000256" key="7">
    <source>
        <dbReference type="PIRNR" id="PIRNR002744"/>
    </source>
</evidence>
<dbReference type="GeneID" id="301325557"/>
<dbReference type="Pfam" id="PF02133">
    <property type="entry name" value="Transp_cyt_pur"/>
    <property type="match status" value="1"/>
</dbReference>
<gene>
    <name evidence="9" type="ORF">QO000_001509</name>
</gene>
<evidence type="ECO:0000256" key="5">
    <source>
        <dbReference type="ARBA" id="ARBA00022989"/>
    </source>
</evidence>
<dbReference type="CDD" id="cd11484">
    <property type="entry name" value="SLC-NCS1sbd_CobB-like"/>
    <property type="match status" value="1"/>
</dbReference>
<feature type="transmembrane region" description="Helical" evidence="8">
    <location>
        <begin position="57"/>
        <end position="79"/>
    </location>
</feature>
<dbReference type="PIRSF" id="PIRSF002744">
    <property type="entry name" value="Pur-cyt_permease"/>
    <property type="match status" value="1"/>
</dbReference>
<evidence type="ECO:0000256" key="3">
    <source>
        <dbReference type="ARBA" id="ARBA00022448"/>
    </source>
</evidence>
<feature type="transmembrane region" description="Helical" evidence="8">
    <location>
        <begin position="100"/>
        <end position="119"/>
    </location>
</feature>
<feature type="transmembrane region" description="Helical" evidence="8">
    <location>
        <begin position="416"/>
        <end position="435"/>
    </location>
</feature>
<comment type="subcellular location">
    <subcellularLocation>
        <location evidence="1">Membrane</location>
        <topology evidence="1">Multi-pass membrane protein</topology>
    </subcellularLocation>
</comment>
<feature type="transmembrane region" description="Helical" evidence="8">
    <location>
        <begin position="30"/>
        <end position="51"/>
    </location>
</feature>
<proteinExistence type="inferred from homology"/>
<keyword evidence="6 7" id="KW-0472">Membrane</keyword>
<feature type="transmembrane region" description="Helical" evidence="8">
    <location>
        <begin position="139"/>
        <end position="158"/>
    </location>
</feature>
<accession>A0ABU0JZK4</accession>
<comment type="similarity">
    <text evidence="2 7">Belongs to the purine-cytosine permease (2.A.39) family.</text>
</comment>
<keyword evidence="4 8" id="KW-0812">Transmembrane</keyword>
<dbReference type="Proteomes" id="UP001226720">
    <property type="component" value="Unassembled WGS sequence"/>
</dbReference>
<reference evidence="9" key="1">
    <citation type="submission" date="2023-07" db="EMBL/GenBank/DDBJ databases">
        <title>Genomic Encyclopedia of Type Strains, Phase IV (KMG-IV): sequencing the most valuable type-strain genomes for metagenomic binning, comparative biology and taxonomic classification.</title>
        <authorList>
            <person name="Goeker M."/>
        </authorList>
    </citation>
    <scope>NUCLEOTIDE SEQUENCE [LARGE SCALE GENOMIC DNA]</scope>
    <source>
        <strain evidence="9">JSM 076093</strain>
    </source>
</reference>
<dbReference type="InterPro" id="IPR030191">
    <property type="entry name" value="CodB"/>
</dbReference>
<feature type="transmembrane region" description="Helical" evidence="8">
    <location>
        <begin position="202"/>
        <end position="220"/>
    </location>
</feature>
<dbReference type="RefSeq" id="WP_301550332.1">
    <property type="nucleotide sequence ID" value="NZ_JAQRMZ010000001.1"/>
</dbReference>
<dbReference type="PANTHER" id="PTHR30569">
    <property type="entry name" value="CYTOSINE TRANSPORTER CODB"/>
    <property type="match status" value="1"/>
</dbReference>
<evidence type="ECO:0000256" key="2">
    <source>
        <dbReference type="ARBA" id="ARBA00008974"/>
    </source>
</evidence>
<evidence type="ECO:0000256" key="1">
    <source>
        <dbReference type="ARBA" id="ARBA00004141"/>
    </source>
</evidence>
<feature type="transmembrane region" description="Helical" evidence="8">
    <location>
        <begin position="241"/>
        <end position="264"/>
    </location>
</feature>
<dbReference type="EMBL" id="JAUSWM010000002">
    <property type="protein sequence ID" value="MDQ0482540.1"/>
    <property type="molecule type" value="Genomic_DNA"/>
</dbReference>
<dbReference type="InterPro" id="IPR001248">
    <property type="entry name" value="Pur-cyt_permease"/>
</dbReference>
<evidence type="ECO:0000256" key="6">
    <source>
        <dbReference type="ARBA" id="ARBA00023136"/>
    </source>
</evidence>
<keyword evidence="10" id="KW-1185">Reference proteome</keyword>
<evidence type="ECO:0000256" key="4">
    <source>
        <dbReference type="ARBA" id="ARBA00022692"/>
    </source>
</evidence>
<feature type="transmembrane region" description="Helical" evidence="8">
    <location>
        <begin position="392"/>
        <end position="410"/>
    </location>
</feature>
<dbReference type="Gene3D" id="1.10.4160.10">
    <property type="entry name" value="Hydantoin permease"/>
    <property type="match status" value="1"/>
</dbReference>
<feature type="transmembrane region" description="Helical" evidence="8">
    <location>
        <begin position="341"/>
        <end position="363"/>
    </location>
</feature>
<comment type="caution">
    <text evidence="9">The sequence shown here is derived from an EMBL/GenBank/DDBJ whole genome shotgun (WGS) entry which is preliminary data.</text>
</comment>
<feature type="transmembrane region" description="Helical" evidence="8">
    <location>
        <begin position="170"/>
        <end position="190"/>
    </location>
</feature>
<keyword evidence="5 8" id="KW-1133">Transmembrane helix</keyword>
<dbReference type="PANTHER" id="PTHR30569:SF0">
    <property type="entry name" value="CYTOSINE PERMEASE"/>
    <property type="match status" value="1"/>
</dbReference>
<evidence type="ECO:0000313" key="10">
    <source>
        <dbReference type="Proteomes" id="UP001226720"/>
    </source>
</evidence>